<name>A0A7J7KJW2_BUGNE</name>
<keyword evidence="6" id="KW-1185">Reference proteome</keyword>
<evidence type="ECO:0000256" key="3">
    <source>
        <dbReference type="SAM" id="SignalP"/>
    </source>
</evidence>
<protein>
    <recommendedName>
        <fullName evidence="4">Sushi domain-containing protein</fullName>
    </recommendedName>
</protein>
<organism evidence="5 6">
    <name type="scientific">Bugula neritina</name>
    <name type="common">Brown bryozoan</name>
    <name type="synonym">Sertularia neritina</name>
    <dbReference type="NCBI Taxonomy" id="10212"/>
    <lineage>
        <taxon>Eukaryota</taxon>
        <taxon>Metazoa</taxon>
        <taxon>Spiralia</taxon>
        <taxon>Lophotrochozoa</taxon>
        <taxon>Bryozoa</taxon>
        <taxon>Gymnolaemata</taxon>
        <taxon>Cheilostomatida</taxon>
        <taxon>Flustrina</taxon>
        <taxon>Buguloidea</taxon>
        <taxon>Bugulidae</taxon>
        <taxon>Bugula</taxon>
    </lineage>
</organism>
<dbReference type="Proteomes" id="UP000593567">
    <property type="component" value="Unassembled WGS sequence"/>
</dbReference>
<dbReference type="SUPFAM" id="SSF57535">
    <property type="entry name" value="Complement control module/SCR domain"/>
    <property type="match status" value="1"/>
</dbReference>
<evidence type="ECO:0000256" key="1">
    <source>
        <dbReference type="ARBA" id="ARBA00023157"/>
    </source>
</evidence>
<feature type="signal peptide" evidence="3">
    <location>
        <begin position="1"/>
        <end position="21"/>
    </location>
</feature>
<keyword evidence="2" id="KW-0768">Sushi</keyword>
<feature type="domain" description="Sushi" evidence="4">
    <location>
        <begin position="252"/>
        <end position="317"/>
    </location>
</feature>
<dbReference type="AlphaFoldDB" id="A0A7J7KJW2"/>
<reference evidence="5" key="1">
    <citation type="submission" date="2020-06" db="EMBL/GenBank/DDBJ databases">
        <title>Draft genome of Bugula neritina, a colonial animal packing powerful symbionts and potential medicines.</title>
        <authorList>
            <person name="Rayko M."/>
        </authorList>
    </citation>
    <scope>NUCLEOTIDE SEQUENCE [LARGE SCALE GENOMIC DNA]</scope>
    <source>
        <strain evidence="5">Kwan_BN1</strain>
    </source>
</reference>
<dbReference type="PROSITE" id="PS50923">
    <property type="entry name" value="SUSHI"/>
    <property type="match status" value="1"/>
</dbReference>
<feature type="chain" id="PRO_5029584412" description="Sushi domain-containing protein" evidence="3">
    <location>
        <begin position="22"/>
        <end position="395"/>
    </location>
</feature>
<dbReference type="Gene3D" id="2.10.70.10">
    <property type="entry name" value="Complement Module, domain 1"/>
    <property type="match status" value="1"/>
</dbReference>
<comment type="caution">
    <text evidence="5">The sequence shown here is derived from an EMBL/GenBank/DDBJ whole genome shotgun (WGS) entry which is preliminary data.</text>
</comment>
<accession>A0A7J7KJW2</accession>
<dbReference type="EMBL" id="VXIV02000317">
    <property type="protein sequence ID" value="KAF6039010.1"/>
    <property type="molecule type" value="Genomic_DNA"/>
</dbReference>
<dbReference type="InterPro" id="IPR000436">
    <property type="entry name" value="Sushi_SCR_CCP_dom"/>
</dbReference>
<gene>
    <name evidence="5" type="ORF">EB796_002665</name>
</gene>
<comment type="caution">
    <text evidence="2">Lacks conserved residue(s) required for the propagation of feature annotation.</text>
</comment>
<evidence type="ECO:0000313" key="5">
    <source>
        <dbReference type="EMBL" id="KAF6039010.1"/>
    </source>
</evidence>
<sequence length="395" mass="44218">MSVRRQLLLLLSGYIIILIKGQDIKPVNICDNNTVTVDRGYAGIIEHREIEGAPVTCSLTLRAPAGSYISIPGVSVAAEGAICPEIHIDGTTYCIDSTRPEGIIQKFTQEQSVLSVSTLSNMAGFNLEFFSTVISCEEDIQIPDRPQVEQLTGIFTTSSYMAIKYSLPTCEFTISNLPSEAHYVRFDIITELTESSRTSWFIDNQEFANFPDGYLHNITSTSNQLFVRYENDGDPVSGDVESVFFMIQFTVLTCGDKPEIDHVTSTPSTESPWFPGTIINYSCEDTDYQLKYNSTSECKVDGTEAKWVNQSELRCIPVPYCTKKPRTVELTNKTKTDTHTIVYECIKGYESRDGIEEVVSRCNSTDTDNVPWIWNNISLKCKPGIRICIVIIYHG</sequence>
<dbReference type="InterPro" id="IPR035976">
    <property type="entry name" value="Sushi/SCR/CCP_sf"/>
</dbReference>
<keyword evidence="1" id="KW-1015">Disulfide bond</keyword>
<proteinExistence type="predicted"/>
<keyword evidence="3" id="KW-0732">Signal</keyword>
<evidence type="ECO:0000256" key="2">
    <source>
        <dbReference type="PROSITE-ProRule" id="PRU00302"/>
    </source>
</evidence>
<dbReference type="SMART" id="SM00032">
    <property type="entry name" value="CCP"/>
    <property type="match status" value="2"/>
</dbReference>
<evidence type="ECO:0000313" key="6">
    <source>
        <dbReference type="Proteomes" id="UP000593567"/>
    </source>
</evidence>
<evidence type="ECO:0000259" key="4">
    <source>
        <dbReference type="PROSITE" id="PS50923"/>
    </source>
</evidence>